<feature type="active site" evidence="12">
    <location>
        <position position="366"/>
    </location>
</feature>
<dbReference type="InterPro" id="IPR001570">
    <property type="entry name" value="Peptidase_M4_C_domain"/>
</dbReference>
<keyword evidence="10" id="KW-0106">Calcium</keyword>
<protein>
    <recommendedName>
        <fullName evidence="13">Neutral metalloproteinase</fullName>
        <ecNumber evidence="13">3.4.24.-</ecNumber>
    </recommendedName>
</protein>
<dbReference type="EMBL" id="CP009285">
    <property type="protein sequence ID" value="AIQ58810.1"/>
    <property type="molecule type" value="Genomic_DNA"/>
</dbReference>
<gene>
    <name evidence="17" type="ORF">PBOR_19115</name>
</gene>
<dbReference type="InterPro" id="IPR011096">
    <property type="entry name" value="FTP_domain"/>
</dbReference>
<dbReference type="EC" id="3.4.24.-" evidence="13"/>
<evidence type="ECO:0000256" key="12">
    <source>
        <dbReference type="PIRSR" id="PIRSR623612-1"/>
    </source>
</evidence>
<dbReference type="Gene3D" id="1.10.390.10">
    <property type="entry name" value="Neutral Protease Domain 2"/>
    <property type="match status" value="1"/>
</dbReference>
<evidence type="ECO:0000313" key="18">
    <source>
        <dbReference type="Proteomes" id="UP000029518"/>
    </source>
</evidence>
<comment type="similarity">
    <text evidence="3 13">Belongs to the peptidase M4 family.</text>
</comment>
<proteinExistence type="inferred from homology"/>
<dbReference type="InterPro" id="IPR023612">
    <property type="entry name" value="Peptidase_M4"/>
</dbReference>
<dbReference type="InterPro" id="IPR013856">
    <property type="entry name" value="Peptidase_M4_domain"/>
</dbReference>
<evidence type="ECO:0000256" key="7">
    <source>
        <dbReference type="ARBA" id="ARBA00022729"/>
    </source>
</evidence>
<keyword evidence="8 13" id="KW-0378">Hydrolase</keyword>
<keyword evidence="6" id="KW-0479">Metal-binding</keyword>
<evidence type="ECO:0000259" key="15">
    <source>
        <dbReference type="Pfam" id="PF02868"/>
    </source>
</evidence>
<keyword evidence="9 13" id="KW-0862">Zinc</keyword>
<dbReference type="PANTHER" id="PTHR33794:SF3">
    <property type="entry name" value="NEUTRAL PROTEASE B"/>
    <property type="match status" value="1"/>
</dbReference>
<dbReference type="FunFam" id="1.10.390.10:FF:000012">
    <property type="entry name" value="Thermolysin"/>
    <property type="match status" value="1"/>
</dbReference>
<dbReference type="Gene3D" id="3.10.450.40">
    <property type="match status" value="1"/>
</dbReference>
<feature type="domain" description="Peptidase M4 C-terminal" evidence="15">
    <location>
        <begin position="376"/>
        <end position="533"/>
    </location>
</feature>
<keyword evidence="11 13" id="KW-0482">Metalloprotease</keyword>
<dbReference type="GO" id="GO:0046872">
    <property type="term" value="F:metal ion binding"/>
    <property type="evidence" value="ECO:0007669"/>
    <property type="project" value="UniProtKB-UniRule"/>
</dbReference>
<evidence type="ECO:0000256" key="9">
    <source>
        <dbReference type="ARBA" id="ARBA00022833"/>
    </source>
</evidence>
<dbReference type="Gene3D" id="3.10.170.10">
    <property type="match status" value="1"/>
</dbReference>
<evidence type="ECO:0000256" key="3">
    <source>
        <dbReference type="ARBA" id="ARBA00009388"/>
    </source>
</evidence>
<name>A0A089LFE0_PAEBO</name>
<dbReference type="AlphaFoldDB" id="A0A089LFE0"/>
<dbReference type="Pfam" id="PF07504">
    <property type="entry name" value="FTP"/>
    <property type="match status" value="1"/>
</dbReference>
<evidence type="ECO:0000256" key="13">
    <source>
        <dbReference type="RuleBase" id="RU366073"/>
    </source>
</evidence>
<evidence type="ECO:0000256" key="11">
    <source>
        <dbReference type="ARBA" id="ARBA00023049"/>
    </source>
</evidence>
<feature type="domain" description="Peptidase M4" evidence="14">
    <location>
        <begin position="232"/>
        <end position="373"/>
    </location>
</feature>
<evidence type="ECO:0000256" key="10">
    <source>
        <dbReference type="ARBA" id="ARBA00022837"/>
    </source>
</evidence>
<dbReference type="RefSeq" id="WP_042214091.1">
    <property type="nucleotide sequence ID" value="NZ_CP009285.1"/>
</dbReference>
<keyword evidence="4 13" id="KW-0964">Secreted</keyword>
<accession>A0A089LFE0</accession>
<evidence type="ECO:0000256" key="4">
    <source>
        <dbReference type="ARBA" id="ARBA00022525"/>
    </source>
</evidence>
<dbReference type="KEGG" id="pbd:PBOR_19115"/>
<dbReference type="InterPro" id="IPR050728">
    <property type="entry name" value="Zinc_Metalloprotease_M4"/>
</dbReference>
<keyword evidence="5 13" id="KW-0645">Protease</keyword>
<keyword evidence="18" id="KW-1185">Reference proteome</keyword>
<dbReference type="SUPFAM" id="SSF55486">
    <property type="entry name" value="Metalloproteases ('zincins'), catalytic domain"/>
    <property type="match status" value="1"/>
</dbReference>
<dbReference type="OrthoDB" id="291295at2"/>
<dbReference type="CDD" id="cd09597">
    <property type="entry name" value="M4_TLP"/>
    <property type="match status" value="1"/>
</dbReference>
<dbReference type="Proteomes" id="UP000029518">
    <property type="component" value="Chromosome"/>
</dbReference>
<reference evidence="17" key="1">
    <citation type="submission" date="2014-08" db="EMBL/GenBank/DDBJ databases">
        <title>Comparative genomics of the Paenibacillus odorifer group.</title>
        <authorList>
            <person name="den Bakker H.C."/>
            <person name="Tsai Y.-C.Y.-C."/>
            <person name="Martin N."/>
            <person name="Korlach J."/>
            <person name="Wiedmann M."/>
        </authorList>
    </citation>
    <scope>NUCLEOTIDE SEQUENCE [LARGE SCALE GENOMIC DNA]</scope>
    <source>
        <strain evidence="17">DSM 13188</strain>
    </source>
</reference>
<dbReference type="Pfam" id="PF02868">
    <property type="entry name" value="Peptidase_M4_C"/>
    <property type="match status" value="1"/>
</dbReference>
<dbReference type="InterPro" id="IPR027268">
    <property type="entry name" value="Peptidase_M4/M1_CTD_sf"/>
</dbReference>
<dbReference type="HOGENOM" id="CLU_008590_5_2_9"/>
<dbReference type="Gene3D" id="3.10.450.490">
    <property type="match status" value="1"/>
</dbReference>
<feature type="domain" description="FTP" evidence="16">
    <location>
        <begin position="85"/>
        <end position="134"/>
    </location>
</feature>
<comment type="subcellular location">
    <subcellularLocation>
        <location evidence="2 13">Secreted</location>
    </subcellularLocation>
</comment>
<evidence type="ECO:0000256" key="5">
    <source>
        <dbReference type="ARBA" id="ARBA00022670"/>
    </source>
</evidence>
<evidence type="ECO:0000256" key="1">
    <source>
        <dbReference type="ARBA" id="ARBA00001947"/>
    </source>
</evidence>
<dbReference type="PANTHER" id="PTHR33794">
    <property type="entry name" value="BACILLOLYSIN"/>
    <property type="match status" value="1"/>
</dbReference>
<feature type="signal peptide" evidence="13">
    <location>
        <begin position="1"/>
        <end position="19"/>
    </location>
</feature>
<sequence>MKKTVASLLAGIVALGSFASVGTAAENNERNNPVELFSGSSPISITGQSWKAPAGSASEDKVWGYLESVKGNLHLSAKEDIRGKFKITEQKTNDKTGSQHYRLSQYISGIPVYGADQTLHIDNAGNVTSLLGSVVEDVYQTIPQPLIQLQTISGADAILAAEQDATLEHGPLGEPQVTPAADLYYFIVDGEPKLAYKTEVNVLEPEPLRIRYFISAENGSVLFKYNILENLTGTGTGVFGDTKTFETRLSGSTYQLYDSTRGKGIVTYTAKNKTSLPGTLLTSTNNVWTDKAAVDAHTYAERTYDYYLQHFGRNSLDNNGLQIRSTVHYYTSYNNAFWNGAQIVFGDGDGSTFTLLSGDLDVVGHELTHGVTEKTSNLEYYGEPGALNESFSDIIGNSIEGANWLIGDKVYTPGVAGDALRSLANPPLYGQPDKYSDRYTGTSDEGGVHTNSGINNKAFYLAAQGGTFNGVTVTGIGREDAVQIYYNALVYYLTTSSNFSAARTAIIQSATELFGAGSAQVTAVTKAYNAVGVY</sequence>
<dbReference type="MEROPS" id="M04.012"/>
<keyword evidence="7 13" id="KW-0732">Signal</keyword>
<dbReference type="GO" id="GO:0005576">
    <property type="term" value="C:extracellular region"/>
    <property type="evidence" value="ECO:0007669"/>
    <property type="project" value="UniProtKB-SubCell"/>
</dbReference>
<feature type="chain" id="PRO_5039742014" description="Neutral metalloproteinase" evidence="13">
    <location>
        <begin position="20"/>
        <end position="534"/>
    </location>
</feature>
<evidence type="ECO:0000313" key="17">
    <source>
        <dbReference type="EMBL" id="AIQ58810.1"/>
    </source>
</evidence>
<evidence type="ECO:0000259" key="14">
    <source>
        <dbReference type="Pfam" id="PF01447"/>
    </source>
</evidence>
<evidence type="ECO:0000259" key="16">
    <source>
        <dbReference type="Pfam" id="PF07504"/>
    </source>
</evidence>
<dbReference type="GO" id="GO:0004222">
    <property type="term" value="F:metalloendopeptidase activity"/>
    <property type="evidence" value="ECO:0007669"/>
    <property type="project" value="UniProtKB-UniRule"/>
</dbReference>
<comment type="cofactor">
    <cofactor evidence="1 13">
        <name>Zn(2+)</name>
        <dbReference type="ChEBI" id="CHEBI:29105"/>
    </cofactor>
</comment>
<feature type="active site" description="Proton donor" evidence="12">
    <location>
        <position position="449"/>
    </location>
</feature>
<evidence type="ECO:0000256" key="2">
    <source>
        <dbReference type="ARBA" id="ARBA00004613"/>
    </source>
</evidence>
<evidence type="ECO:0000256" key="8">
    <source>
        <dbReference type="ARBA" id="ARBA00022801"/>
    </source>
</evidence>
<dbReference type="GO" id="GO:0006508">
    <property type="term" value="P:proteolysis"/>
    <property type="evidence" value="ECO:0007669"/>
    <property type="project" value="UniProtKB-KW"/>
</dbReference>
<comment type="function">
    <text evidence="13">Extracellular zinc metalloprotease.</text>
</comment>
<dbReference type="Pfam" id="PF01447">
    <property type="entry name" value="Peptidase_M4"/>
    <property type="match status" value="1"/>
</dbReference>
<evidence type="ECO:0000256" key="6">
    <source>
        <dbReference type="ARBA" id="ARBA00022723"/>
    </source>
</evidence>
<dbReference type="PRINTS" id="PR00730">
    <property type="entry name" value="THERMOLYSIN"/>
</dbReference>
<organism evidence="17 18">
    <name type="scientific">Paenibacillus borealis</name>
    <dbReference type="NCBI Taxonomy" id="160799"/>
    <lineage>
        <taxon>Bacteria</taxon>
        <taxon>Bacillati</taxon>
        <taxon>Bacillota</taxon>
        <taxon>Bacilli</taxon>
        <taxon>Bacillales</taxon>
        <taxon>Paenibacillaceae</taxon>
        <taxon>Paenibacillus</taxon>
    </lineage>
</organism>